<sequence length="103" mass="12491">MPRRYKVQEEEEKKRKNPEERHDLPFASVTCLKPPLPRPPHEEEEENRRSRISPLSCHLLLFSFPPHIFLHCQKHFNQFKESKKITNKYPVHCFFSSQYAIYI</sequence>
<feature type="compositionally biased region" description="Basic and acidic residues" evidence="1">
    <location>
        <begin position="1"/>
        <end position="24"/>
    </location>
</feature>
<gene>
    <name evidence="2" type="ORF">MANES_06G127900</name>
</gene>
<accession>A0A2C9VQB5</accession>
<organism evidence="2">
    <name type="scientific">Manihot esculenta</name>
    <name type="common">Cassava</name>
    <name type="synonym">Jatropha manihot</name>
    <dbReference type="NCBI Taxonomy" id="3983"/>
    <lineage>
        <taxon>Eukaryota</taxon>
        <taxon>Viridiplantae</taxon>
        <taxon>Streptophyta</taxon>
        <taxon>Embryophyta</taxon>
        <taxon>Tracheophyta</taxon>
        <taxon>Spermatophyta</taxon>
        <taxon>Magnoliopsida</taxon>
        <taxon>eudicotyledons</taxon>
        <taxon>Gunneridae</taxon>
        <taxon>Pentapetalae</taxon>
        <taxon>rosids</taxon>
        <taxon>fabids</taxon>
        <taxon>Malpighiales</taxon>
        <taxon>Euphorbiaceae</taxon>
        <taxon>Crotonoideae</taxon>
        <taxon>Manihoteae</taxon>
        <taxon>Manihot</taxon>
    </lineage>
</organism>
<dbReference type="EMBL" id="CM004392">
    <property type="protein sequence ID" value="OAY48058.1"/>
    <property type="molecule type" value="Genomic_DNA"/>
</dbReference>
<evidence type="ECO:0000256" key="1">
    <source>
        <dbReference type="SAM" id="MobiDB-lite"/>
    </source>
</evidence>
<proteinExistence type="predicted"/>
<feature type="region of interest" description="Disordered" evidence="1">
    <location>
        <begin position="1"/>
        <end position="49"/>
    </location>
</feature>
<reference evidence="2" key="1">
    <citation type="submission" date="2016-02" db="EMBL/GenBank/DDBJ databases">
        <title>WGS assembly of Manihot esculenta.</title>
        <authorList>
            <person name="Bredeson J.V."/>
            <person name="Prochnik S.E."/>
            <person name="Lyons J.B."/>
            <person name="Schmutz J."/>
            <person name="Grimwood J."/>
            <person name="Vrebalov J."/>
            <person name="Bart R.S."/>
            <person name="Amuge T."/>
            <person name="Ferguson M.E."/>
            <person name="Green R."/>
            <person name="Putnam N."/>
            <person name="Stites J."/>
            <person name="Rounsley S."/>
            <person name="Rokhsar D.S."/>
        </authorList>
    </citation>
    <scope>NUCLEOTIDE SEQUENCE [LARGE SCALE GENOMIC DNA]</scope>
    <source>
        <tissue evidence="2">Leaf</tissue>
    </source>
</reference>
<name>A0A2C9VQB5_MANES</name>
<evidence type="ECO:0000313" key="2">
    <source>
        <dbReference type="EMBL" id="OAY48058.1"/>
    </source>
</evidence>
<protein>
    <submittedName>
        <fullName evidence="2">Uncharacterized protein</fullName>
    </submittedName>
</protein>
<dbReference type="AlphaFoldDB" id="A0A2C9VQB5"/>